<evidence type="ECO:0000313" key="4">
    <source>
        <dbReference type="Proteomes" id="UP001049176"/>
    </source>
</evidence>
<keyword evidence="1" id="KW-0694">RNA-binding</keyword>
<reference evidence="3" key="1">
    <citation type="journal article" date="2021" name="Genome Biol. Evol.">
        <title>The assembled and annotated genome of the fairy-ring fungus Marasmius oreades.</title>
        <authorList>
            <person name="Hiltunen M."/>
            <person name="Ament-Velasquez S.L."/>
            <person name="Johannesson H."/>
        </authorList>
    </citation>
    <scope>NUCLEOTIDE SEQUENCE</scope>
    <source>
        <strain evidence="3">03SP1</strain>
    </source>
</reference>
<sequence length="77" mass="8088">MTNAKGSVALNNYLQGVGRVESLSWVHSTSGPENAPTWTSICKIDGVPLGTGSGPRKYIAMDLAAEETLKALTAEKP</sequence>
<organism evidence="3 4">
    <name type="scientific">Marasmius oreades</name>
    <name type="common">fairy-ring Marasmius</name>
    <dbReference type="NCBI Taxonomy" id="181124"/>
    <lineage>
        <taxon>Eukaryota</taxon>
        <taxon>Fungi</taxon>
        <taxon>Dikarya</taxon>
        <taxon>Basidiomycota</taxon>
        <taxon>Agaricomycotina</taxon>
        <taxon>Agaricomycetes</taxon>
        <taxon>Agaricomycetidae</taxon>
        <taxon>Agaricales</taxon>
        <taxon>Marasmiineae</taxon>
        <taxon>Marasmiaceae</taxon>
        <taxon>Marasmius</taxon>
    </lineage>
</organism>
<evidence type="ECO:0000259" key="2">
    <source>
        <dbReference type="PROSITE" id="PS50137"/>
    </source>
</evidence>
<dbReference type="KEGG" id="more:E1B28_001645"/>
<dbReference type="PROSITE" id="PS50137">
    <property type="entry name" value="DS_RBD"/>
    <property type="match status" value="1"/>
</dbReference>
<evidence type="ECO:0000313" key="3">
    <source>
        <dbReference type="EMBL" id="KAG7099837.1"/>
    </source>
</evidence>
<dbReference type="Pfam" id="PF00035">
    <property type="entry name" value="dsrm"/>
    <property type="match status" value="1"/>
</dbReference>
<gene>
    <name evidence="3" type="ORF">E1B28_001645</name>
</gene>
<dbReference type="GeneID" id="66070721"/>
<proteinExistence type="predicted"/>
<dbReference type="Proteomes" id="UP001049176">
    <property type="component" value="Chromosome 1"/>
</dbReference>
<dbReference type="RefSeq" id="XP_043016307.1">
    <property type="nucleotide sequence ID" value="XM_043147597.1"/>
</dbReference>
<dbReference type="EMBL" id="CM032181">
    <property type="protein sequence ID" value="KAG7099837.1"/>
    <property type="molecule type" value="Genomic_DNA"/>
</dbReference>
<dbReference type="GO" id="GO:0003723">
    <property type="term" value="F:RNA binding"/>
    <property type="evidence" value="ECO:0007669"/>
    <property type="project" value="UniProtKB-UniRule"/>
</dbReference>
<accession>A0A9P8AFL9</accession>
<feature type="domain" description="DRBM" evidence="2">
    <location>
        <begin position="5"/>
        <end position="74"/>
    </location>
</feature>
<comment type="caution">
    <text evidence="3">The sequence shown here is derived from an EMBL/GenBank/DDBJ whole genome shotgun (WGS) entry which is preliminary data.</text>
</comment>
<dbReference type="OrthoDB" id="3246846at2759"/>
<dbReference type="SUPFAM" id="SSF54768">
    <property type="entry name" value="dsRNA-binding domain-like"/>
    <property type="match status" value="1"/>
</dbReference>
<dbReference type="Gene3D" id="3.30.160.20">
    <property type="match status" value="1"/>
</dbReference>
<evidence type="ECO:0000256" key="1">
    <source>
        <dbReference type="PROSITE-ProRule" id="PRU00266"/>
    </source>
</evidence>
<protein>
    <recommendedName>
        <fullName evidence="2">DRBM domain-containing protein</fullName>
    </recommendedName>
</protein>
<dbReference type="AlphaFoldDB" id="A0A9P8AFL9"/>
<keyword evidence="4" id="KW-1185">Reference proteome</keyword>
<dbReference type="InterPro" id="IPR014720">
    <property type="entry name" value="dsRBD_dom"/>
</dbReference>
<name>A0A9P8AFL9_9AGAR</name>